<evidence type="ECO:0000313" key="2">
    <source>
        <dbReference type="Proteomes" id="UP000640531"/>
    </source>
</evidence>
<comment type="caution">
    <text evidence="1">The sequence shown here is derived from an EMBL/GenBank/DDBJ whole genome shotgun (WGS) entry which is preliminary data.</text>
</comment>
<proteinExistence type="predicted"/>
<dbReference type="RefSeq" id="WP_190716318.1">
    <property type="nucleotide sequence ID" value="NZ_JACJST010000015.1"/>
</dbReference>
<dbReference type="EMBL" id="JACJST010000015">
    <property type="protein sequence ID" value="MBD2569479.1"/>
    <property type="molecule type" value="Genomic_DNA"/>
</dbReference>
<organism evidence="1 2">
    <name type="scientific">Anabaena lutea FACHB-196</name>
    <dbReference type="NCBI Taxonomy" id="2692881"/>
    <lineage>
        <taxon>Bacteria</taxon>
        <taxon>Bacillati</taxon>
        <taxon>Cyanobacteriota</taxon>
        <taxon>Cyanophyceae</taxon>
        <taxon>Nostocales</taxon>
        <taxon>Nostocaceae</taxon>
        <taxon>Anabaena</taxon>
    </lineage>
</organism>
<gene>
    <name evidence="1" type="ORF">H6G59_16545</name>
</gene>
<dbReference type="Proteomes" id="UP000640531">
    <property type="component" value="Unassembled WGS sequence"/>
</dbReference>
<reference evidence="1 2" key="1">
    <citation type="journal article" date="2020" name="ISME J.">
        <title>Comparative genomics reveals insights into cyanobacterial evolution and habitat adaptation.</title>
        <authorList>
            <person name="Chen M.Y."/>
            <person name="Teng W.K."/>
            <person name="Zhao L."/>
            <person name="Hu C.X."/>
            <person name="Zhou Y.K."/>
            <person name="Han B.P."/>
            <person name="Song L.R."/>
            <person name="Shu W.S."/>
        </authorList>
    </citation>
    <scope>NUCLEOTIDE SEQUENCE [LARGE SCALE GENOMIC DNA]</scope>
    <source>
        <strain evidence="1 2">FACHB-196</strain>
    </source>
</reference>
<accession>A0ABR8FHB6</accession>
<keyword evidence="2" id="KW-1185">Reference proteome</keyword>
<protein>
    <submittedName>
        <fullName evidence="1">Uncharacterized protein</fullName>
    </submittedName>
</protein>
<name>A0ABR8FHB6_9NOST</name>
<sequence length="74" mass="8425">MKKQTLLTQVTIEALQAGDAEKIGMLIKQAQSEQYKHLIPNSPRKLTAPILHSLLNPYNSNVYFQWSSSNRILD</sequence>
<evidence type="ECO:0000313" key="1">
    <source>
        <dbReference type="EMBL" id="MBD2569479.1"/>
    </source>
</evidence>